<comment type="caution">
    <text evidence="1">The sequence shown here is derived from an EMBL/GenBank/DDBJ whole genome shotgun (WGS) entry which is preliminary data.</text>
</comment>
<organism evidence="1 2">
    <name type="scientific">Arthrobotrys oligospora (strain ATCC 24927 / CBS 115.81 / DSM 1491)</name>
    <name type="common">Nematode-trapping fungus</name>
    <name type="synonym">Didymozoophaga oligospora</name>
    <dbReference type="NCBI Taxonomy" id="756982"/>
    <lineage>
        <taxon>Eukaryota</taxon>
        <taxon>Fungi</taxon>
        <taxon>Dikarya</taxon>
        <taxon>Ascomycota</taxon>
        <taxon>Pezizomycotina</taxon>
        <taxon>Orbiliomycetes</taxon>
        <taxon>Orbiliales</taxon>
        <taxon>Orbiliaceae</taxon>
        <taxon>Orbilia</taxon>
        <taxon>Orbilia oligospora</taxon>
    </lineage>
</organism>
<protein>
    <submittedName>
        <fullName evidence="1">Uncharacterized protein</fullName>
    </submittedName>
</protein>
<reference evidence="1 2" key="1">
    <citation type="journal article" date="2011" name="PLoS Pathog.">
        <title>Genomic and proteomic analyses of the fungus Arthrobotrys oligospora provide insights into nematode-trap formation.</title>
        <authorList>
            <person name="Yang J."/>
            <person name="Wang L."/>
            <person name="Ji X."/>
            <person name="Feng Y."/>
            <person name="Li X."/>
            <person name="Zou C."/>
            <person name="Xu J."/>
            <person name="Ren Y."/>
            <person name="Mi Q."/>
            <person name="Wu J."/>
            <person name="Liu S."/>
            <person name="Liu Y."/>
            <person name="Huang X."/>
            <person name="Wang H."/>
            <person name="Niu X."/>
            <person name="Li J."/>
            <person name="Liang L."/>
            <person name="Luo Y."/>
            <person name="Ji K."/>
            <person name="Zhou W."/>
            <person name="Yu Z."/>
            <person name="Li G."/>
            <person name="Liu Y."/>
            <person name="Li L."/>
            <person name="Qiao M."/>
            <person name="Feng L."/>
            <person name="Zhang K.-Q."/>
        </authorList>
    </citation>
    <scope>NUCLEOTIDE SEQUENCE [LARGE SCALE GENOMIC DNA]</scope>
    <source>
        <strain evidence="2">ATCC 24927 / CBS 115.81 / DSM 1491</strain>
    </source>
</reference>
<accession>G1X1C3</accession>
<dbReference type="InParanoid" id="G1X1C3"/>
<sequence>MGLPLILPAASSVLRLRPLFSKRSVNKNDLQTYMIANRDRLETLWGAPVDFQADIESHPINRDLELGFDANDIIPT</sequence>
<proteinExistence type="predicted"/>
<name>G1X1C3_ARTOA</name>
<evidence type="ECO:0000313" key="1">
    <source>
        <dbReference type="EMBL" id="EGX53133.1"/>
    </source>
</evidence>
<dbReference type="GeneID" id="22889751"/>
<dbReference type="HOGENOM" id="CLU_2654031_0_0_1"/>
<evidence type="ECO:0000313" key="2">
    <source>
        <dbReference type="Proteomes" id="UP000008784"/>
    </source>
</evidence>
<dbReference type="EMBL" id="ADOT01000015">
    <property type="protein sequence ID" value="EGX53133.1"/>
    <property type="molecule type" value="Genomic_DNA"/>
</dbReference>
<dbReference type="AlphaFoldDB" id="G1X1C3"/>
<dbReference type="OrthoDB" id="10299315at2759"/>
<dbReference type="RefSeq" id="XP_011118285.1">
    <property type="nucleotide sequence ID" value="XM_011119983.1"/>
</dbReference>
<keyword evidence="2" id="KW-1185">Reference proteome</keyword>
<gene>
    <name evidence="1" type="ORF">AOL_s00007g82</name>
</gene>
<dbReference type="Proteomes" id="UP000008784">
    <property type="component" value="Unassembled WGS sequence"/>
</dbReference>